<dbReference type="PROSITE" id="PS00211">
    <property type="entry name" value="ABC_TRANSPORTER_1"/>
    <property type="match status" value="1"/>
</dbReference>
<dbReference type="GO" id="GO:0005524">
    <property type="term" value="F:ATP binding"/>
    <property type="evidence" value="ECO:0007669"/>
    <property type="project" value="UniProtKB-KW"/>
</dbReference>
<dbReference type="GO" id="GO:0016887">
    <property type="term" value="F:ATP hydrolysis activity"/>
    <property type="evidence" value="ECO:0007669"/>
    <property type="project" value="InterPro"/>
</dbReference>
<name>A0A0D6JKP8_9HYPH</name>
<reference evidence="6" key="1">
    <citation type="submission" date="2015-02" db="EMBL/GenBank/DDBJ databases">
        <authorList>
            <person name="Chooi Y.-H."/>
        </authorList>
    </citation>
    <scope>NUCLEOTIDE SEQUENCE [LARGE SCALE GENOMIC DNA]</scope>
    <source>
        <strain evidence="6">strain Y</strain>
    </source>
</reference>
<dbReference type="PANTHER" id="PTHR43038">
    <property type="entry name" value="ATP-BINDING CASSETTE, SUB-FAMILY H, MEMBER 1"/>
    <property type="match status" value="1"/>
</dbReference>
<comment type="similarity">
    <text evidence="1">Belongs to the ABC transporter superfamily.</text>
</comment>
<evidence type="ECO:0000256" key="1">
    <source>
        <dbReference type="ARBA" id="ARBA00005417"/>
    </source>
</evidence>
<evidence type="ECO:0000256" key="3">
    <source>
        <dbReference type="ARBA" id="ARBA00022840"/>
    </source>
</evidence>
<dbReference type="Gene3D" id="3.40.50.300">
    <property type="entry name" value="P-loop containing nucleotide triphosphate hydrolases"/>
    <property type="match status" value="2"/>
</dbReference>
<dbReference type="SUPFAM" id="SSF52540">
    <property type="entry name" value="P-loop containing nucleoside triphosphate hydrolases"/>
    <property type="match status" value="2"/>
</dbReference>
<dbReference type="InterPro" id="IPR017871">
    <property type="entry name" value="ABC_transporter-like_CS"/>
</dbReference>
<dbReference type="InterPro" id="IPR003593">
    <property type="entry name" value="AAA+_ATPase"/>
</dbReference>
<dbReference type="Proteomes" id="UP000033187">
    <property type="component" value="Chromosome 1"/>
</dbReference>
<evidence type="ECO:0000313" key="5">
    <source>
        <dbReference type="EMBL" id="CPR22272.1"/>
    </source>
</evidence>
<dbReference type="EMBL" id="LN829119">
    <property type="protein sequence ID" value="CPR22272.1"/>
    <property type="molecule type" value="Genomic_DNA"/>
</dbReference>
<dbReference type="RefSeq" id="WP_046479375.1">
    <property type="nucleotide sequence ID" value="NZ_LN829118.1"/>
</dbReference>
<keyword evidence="2" id="KW-0547">Nucleotide-binding</keyword>
<dbReference type="OrthoDB" id="9805029at2"/>
<protein>
    <submittedName>
        <fullName evidence="5">Putative transporter fused subunits of ABC superfamily: ATP-binding components</fullName>
    </submittedName>
</protein>
<dbReference type="Pfam" id="PF00005">
    <property type="entry name" value="ABC_tran"/>
    <property type="match status" value="2"/>
</dbReference>
<dbReference type="KEGG" id="fil:BN1229_v1_3712"/>
<dbReference type="AlphaFoldDB" id="A0A0D6JKP8"/>
<feature type="domain" description="ABC transporter" evidence="4">
    <location>
        <begin position="334"/>
        <end position="563"/>
    </location>
</feature>
<organism evidence="5 6">
    <name type="scientific">Candidatus Filomicrobium marinum</name>
    <dbReference type="NCBI Taxonomy" id="1608628"/>
    <lineage>
        <taxon>Bacteria</taxon>
        <taxon>Pseudomonadati</taxon>
        <taxon>Pseudomonadota</taxon>
        <taxon>Alphaproteobacteria</taxon>
        <taxon>Hyphomicrobiales</taxon>
        <taxon>Hyphomicrobiaceae</taxon>
        <taxon>Filomicrobium</taxon>
    </lineage>
</organism>
<feature type="domain" description="ABC transporter" evidence="4">
    <location>
        <begin position="14"/>
        <end position="244"/>
    </location>
</feature>
<dbReference type="SMART" id="SM00382">
    <property type="entry name" value="AAA"/>
    <property type="match status" value="2"/>
</dbReference>
<sequence>MMSSTRESGAAPYVTLSRVTKSFGASSPALDDVSGIIRGGEITGLIGPDGAGKTTLIRLMTGLLVPDEGSLSVLGFDSRSEAARIHDAIGYMPQRFGLYEDLSVQENLNLYADLRGLPLHERSGVFEELLRFTDLKNFTRRLAGKLSGGMKQKLGLACALLQKPRLLLLDEPGVGVDPISRRELWKMVENLTAEGVGVVWSTAYLDEAEACDRVLLLNQGKLLFSGPPSDLTERMGGRVFKVTGISGRRREFLAKVLDRPGVIDGVIQGDAVRLVMRSDAKGEPLLEGAGVEVAPTQPRFEDAFVDLLGGGPGGTSQLAEAVKALPAQDAAPVIEARGLTKRFGDFTAAQDITFSIPRGQIFGLLGPNGAGKSTTFKMLCGLLKPTAGQGRVAGFDLRRDTAEARNRLGYMAQKFSLYGDLTVGQNLEFFAGVYGLRGKGKSQRIALMNDIFDFGPHAKMSAKDLPLGLKQRLALACAVMHEPEVLFLDEPTSGVDPISRREFWTHINGLVEKGVTVLVTTHFMEEAEYCDRISLIYRGQSIALGSPDELKVRVASAENPDPTMEDAFIALVEQSQAEAVAA</sequence>
<accession>A0A0D6JKP8</accession>
<dbReference type="InterPro" id="IPR003439">
    <property type="entry name" value="ABC_transporter-like_ATP-bd"/>
</dbReference>
<keyword evidence="3 5" id="KW-0067">ATP-binding</keyword>
<evidence type="ECO:0000259" key="4">
    <source>
        <dbReference type="PROSITE" id="PS50893"/>
    </source>
</evidence>
<dbReference type="InterPro" id="IPR027417">
    <property type="entry name" value="P-loop_NTPase"/>
</dbReference>
<proteinExistence type="inferred from homology"/>
<keyword evidence="6" id="KW-1185">Reference proteome</keyword>
<evidence type="ECO:0000313" key="6">
    <source>
        <dbReference type="Proteomes" id="UP000033187"/>
    </source>
</evidence>
<dbReference type="PROSITE" id="PS50893">
    <property type="entry name" value="ABC_TRANSPORTER_2"/>
    <property type="match status" value="2"/>
</dbReference>
<evidence type="ECO:0000256" key="2">
    <source>
        <dbReference type="ARBA" id="ARBA00022741"/>
    </source>
</evidence>
<gene>
    <name evidence="5" type="primary">ybhF</name>
    <name evidence="5" type="ORF">YBN1229_v1_3705</name>
</gene>
<dbReference type="KEGG" id="fiy:BN1229_v1_3705"/>
<dbReference type="PANTHER" id="PTHR43038:SF3">
    <property type="entry name" value="ABC TRANSPORTER G FAMILY MEMBER 20 ISOFORM X1"/>
    <property type="match status" value="1"/>
</dbReference>
<dbReference type="CDD" id="cd03230">
    <property type="entry name" value="ABC_DR_subfamily_A"/>
    <property type="match status" value="1"/>
</dbReference>